<dbReference type="WBParaSite" id="JU765_v2.g6621.t1">
    <property type="protein sequence ID" value="JU765_v2.g6621.t1"/>
    <property type="gene ID" value="JU765_v2.g6621"/>
</dbReference>
<protein>
    <submittedName>
        <fullName evidence="2">Protein kinase domain-containing protein</fullName>
    </submittedName>
</protein>
<reference evidence="2" key="1">
    <citation type="submission" date="2022-11" db="UniProtKB">
        <authorList>
            <consortium name="WormBaseParasite"/>
        </authorList>
    </citation>
    <scope>IDENTIFICATION</scope>
</reference>
<organism evidence="1 2">
    <name type="scientific">Panagrolaimus sp. JU765</name>
    <dbReference type="NCBI Taxonomy" id="591449"/>
    <lineage>
        <taxon>Eukaryota</taxon>
        <taxon>Metazoa</taxon>
        <taxon>Ecdysozoa</taxon>
        <taxon>Nematoda</taxon>
        <taxon>Chromadorea</taxon>
        <taxon>Rhabditida</taxon>
        <taxon>Tylenchina</taxon>
        <taxon>Panagrolaimomorpha</taxon>
        <taxon>Panagrolaimoidea</taxon>
        <taxon>Panagrolaimidae</taxon>
        <taxon>Panagrolaimus</taxon>
    </lineage>
</organism>
<evidence type="ECO:0000313" key="1">
    <source>
        <dbReference type="Proteomes" id="UP000887576"/>
    </source>
</evidence>
<evidence type="ECO:0000313" key="2">
    <source>
        <dbReference type="WBParaSite" id="JU765_v2.g6621.t1"/>
    </source>
</evidence>
<name>A0AC34RGN4_9BILA</name>
<accession>A0AC34RGN4</accession>
<dbReference type="Proteomes" id="UP000887576">
    <property type="component" value="Unplaced"/>
</dbReference>
<proteinExistence type="predicted"/>
<sequence length="356" mass="41418">MTNRTFTPYNYKFGQESVPFVLDSDYDGVRILKAGRQGYIIQAYDNNQGRVVAIKKMKQFNDARSALQVYREFCISRHARHRNLVELLDAFSPKTGPDMTEIYIVYELMDYSMRDLLVLPKENNLNLKNMVWDKKNGDIFLANVLFQLFCGLRYLHRPSLAVIHRDVKPENILFRRNGNHWTVKFCDWGLSRHMRENEPDQTGYVVSYPYRAPEIIITGSYGFSVDLWSIGCILGEMITGKILFERKSPNELIYRILYVVGFPTGTDFPPYISRELESSIYGQCRLDEIFSDAGLPNWDNQRLSKEFIRWLIRHLLNYTPQERITANDAAHLPQFNILANPAGTPLKGMDDEPETF</sequence>